<organism evidence="2 3">
    <name type="scientific">Hydrocarboniphaga daqingensis</name>
    <dbReference type="NCBI Taxonomy" id="490188"/>
    <lineage>
        <taxon>Bacteria</taxon>
        <taxon>Pseudomonadati</taxon>
        <taxon>Pseudomonadota</taxon>
        <taxon>Gammaproteobacteria</taxon>
        <taxon>Nevskiales</taxon>
        <taxon>Nevskiaceae</taxon>
        <taxon>Hydrocarboniphaga</taxon>
    </lineage>
</organism>
<feature type="transmembrane region" description="Helical" evidence="1">
    <location>
        <begin position="144"/>
        <end position="164"/>
    </location>
</feature>
<dbReference type="AlphaFoldDB" id="A0A1M5K5K4"/>
<name>A0A1M5K5K4_9GAMM</name>
<feature type="transmembrane region" description="Helical" evidence="1">
    <location>
        <begin position="21"/>
        <end position="40"/>
    </location>
</feature>
<dbReference type="EMBL" id="FQWZ01000001">
    <property type="protein sequence ID" value="SHG48122.1"/>
    <property type="molecule type" value="Genomic_DNA"/>
</dbReference>
<keyword evidence="1" id="KW-0472">Membrane</keyword>
<sequence length="175" mass="19367">MNPEPRQQAARAWRGTRGFAVGRLLFWLLLAGWAAISWQLTDVPARAMRSRINDLSVIPGAGLIMRDPTGVFYHVNNAGRARAIFPELAPPVYDEVCLDCTLVTGEQLSQTNEFCIAGSQKSLPRLEFELPCHTWAPLGEGHKVLAFCMFIVPLLVFWVVRAVLQRVGTPRPAAG</sequence>
<evidence type="ECO:0000313" key="2">
    <source>
        <dbReference type="EMBL" id="SHG48122.1"/>
    </source>
</evidence>
<dbReference type="STRING" id="490188.SAMN04488068_0375"/>
<evidence type="ECO:0000256" key="1">
    <source>
        <dbReference type="SAM" id="Phobius"/>
    </source>
</evidence>
<dbReference type="OrthoDB" id="7064162at2"/>
<dbReference type="RefSeq" id="WP_072893142.1">
    <property type="nucleotide sequence ID" value="NZ_FQWZ01000001.1"/>
</dbReference>
<keyword evidence="1" id="KW-1133">Transmembrane helix</keyword>
<reference evidence="2 3" key="1">
    <citation type="submission" date="2016-11" db="EMBL/GenBank/DDBJ databases">
        <authorList>
            <person name="Jaros S."/>
            <person name="Januszkiewicz K."/>
            <person name="Wedrychowicz H."/>
        </authorList>
    </citation>
    <scope>NUCLEOTIDE SEQUENCE [LARGE SCALE GENOMIC DNA]</scope>
    <source>
        <strain evidence="2 3">CGMCC 1.7049</strain>
    </source>
</reference>
<accession>A0A1M5K5K4</accession>
<gene>
    <name evidence="2" type="ORF">SAMN04488068_0375</name>
</gene>
<proteinExistence type="predicted"/>
<protein>
    <submittedName>
        <fullName evidence="2">Uncharacterized protein</fullName>
    </submittedName>
</protein>
<evidence type="ECO:0000313" key="3">
    <source>
        <dbReference type="Proteomes" id="UP000199758"/>
    </source>
</evidence>
<keyword evidence="3" id="KW-1185">Reference proteome</keyword>
<keyword evidence="1" id="KW-0812">Transmembrane</keyword>
<dbReference type="Proteomes" id="UP000199758">
    <property type="component" value="Unassembled WGS sequence"/>
</dbReference>